<comment type="caution">
    <text evidence="1">The sequence shown here is derived from an EMBL/GenBank/DDBJ whole genome shotgun (WGS) entry which is preliminary data.</text>
</comment>
<accession>A0A2K3Q8U9</accession>
<gene>
    <name evidence="1" type="ORF">TCAP_06167</name>
</gene>
<evidence type="ECO:0000313" key="2">
    <source>
        <dbReference type="Proteomes" id="UP000236621"/>
    </source>
</evidence>
<reference evidence="1 2" key="1">
    <citation type="submission" date="2017-08" db="EMBL/GenBank/DDBJ databases">
        <title>Harnessing the power of phylogenomics to disentangle the directionality and signatures of interkingdom host jumping in the parasitic fungal genus Tolypocladium.</title>
        <authorList>
            <person name="Quandt C.A."/>
            <person name="Patterson W."/>
            <person name="Spatafora J.W."/>
        </authorList>
    </citation>
    <scope>NUCLEOTIDE SEQUENCE [LARGE SCALE GENOMIC DNA]</scope>
    <source>
        <strain evidence="1 2">CBS 113982</strain>
    </source>
</reference>
<dbReference type="EMBL" id="NRSZ01001019">
    <property type="protein sequence ID" value="PNY23893.1"/>
    <property type="molecule type" value="Genomic_DNA"/>
</dbReference>
<dbReference type="Proteomes" id="UP000236621">
    <property type="component" value="Unassembled WGS sequence"/>
</dbReference>
<keyword evidence="2" id="KW-1185">Reference proteome</keyword>
<protein>
    <submittedName>
        <fullName evidence="1">Uncharacterized protein</fullName>
    </submittedName>
</protein>
<evidence type="ECO:0000313" key="1">
    <source>
        <dbReference type="EMBL" id="PNY23893.1"/>
    </source>
</evidence>
<sequence>MALKNPSCTVGDAAEAPDVPLLLGLPVPAPPDDDGLVADAAVAFWGPRSPGVSLAAAEPALLLAVALPTTAVVDLAGAVDGAAEEPLKSGDADLAGLAVGVALPGGFSADAWSLRVAPPSSEELASWSVVGVCAIWLPTAGQVATKASNGFTTTSLIQGVMSTGPDAFF</sequence>
<name>A0A2K3Q8U9_9HYPO</name>
<dbReference type="OrthoDB" id="417481at2759"/>
<dbReference type="AlphaFoldDB" id="A0A2K3Q8U9"/>
<proteinExistence type="predicted"/>
<organism evidence="1 2">
    <name type="scientific">Tolypocladium capitatum</name>
    <dbReference type="NCBI Taxonomy" id="45235"/>
    <lineage>
        <taxon>Eukaryota</taxon>
        <taxon>Fungi</taxon>
        <taxon>Dikarya</taxon>
        <taxon>Ascomycota</taxon>
        <taxon>Pezizomycotina</taxon>
        <taxon>Sordariomycetes</taxon>
        <taxon>Hypocreomycetidae</taxon>
        <taxon>Hypocreales</taxon>
        <taxon>Ophiocordycipitaceae</taxon>
        <taxon>Tolypocladium</taxon>
    </lineage>
</organism>